<keyword evidence="16" id="KW-1185">Reference proteome</keyword>
<dbReference type="PRINTS" id="PR00385">
    <property type="entry name" value="P450"/>
</dbReference>
<dbReference type="AlphaFoldDB" id="A0A0C9YTA8"/>
<reference evidence="16" key="2">
    <citation type="submission" date="2015-01" db="EMBL/GenBank/DDBJ databases">
        <title>Evolutionary Origins and Diversification of the Mycorrhizal Mutualists.</title>
        <authorList>
            <consortium name="DOE Joint Genome Institute"/>
            <consortium name="Mycorrhizal Genomics Consortium"/>
            <person name="Kohler A."/>
            <person name="Kuo A."/>
            <person name="Nagy L.G."/>
            <person name="Floudas D."/>
            <person name="Copeland A."/>
            <person name="Barry K.W."/>
            <person name="Cichocki N."/>
            <person name="Veneault-Fourrey C."/>
            <person name="LaButti K."/>
            <person name="Lindquist E.A."/>
            <person name="Lipzen A."/>
            <person name="Lundell T."/>
            <person name="Morin E."/>
            <person name="Murat C."/>
            <person name="Riley R."/>
            <person name="Ohm R."/>
            <person name="Sun H."/>
            <person name="Tunlid A."/>
            <person name="Henrissat B."/>
            <person name="Grigoriev I.V."/>
            <person name="Hibbett D.S."/>
            <person name="Martin F."/>
        </authorList>
    </citation>
    <scope>NUCLEOTIDE SEQUENCE [LARGE SCALE GENOMIC DNA]</scope>
    <source>
        <strain evidence="16">441</strain>
    </source>
</reference>
<dbReference type="GO" id="GO:0016705">
    <property type="term" value="F:oxidoreductase activity, acting on paired donors, with incorporation or reduction of molecular oxygen"/>
    <property type="evidence" value="ECO:0007669"/>
    <property type="project" value="InterPro"/>
</dbReference>
<keyword evidence="5 13" id="KW-0349">Heme</keyword>
<comment type="pathway">
    <text evidence="3">Secondary metabolite biosynthesis; terpenoid biosynthesis.</text>
</comment>
<dbReference type="OrthoDB" id="1470350at2759"/>
<keyword evidence="11 14" id="KW-0503">Monooxygenase</keyword>
<evidence type="ECO:0000256" key="4">
    <source>
        <dbReference type="ARBA" id="ARBA00010617"/>
    </source>
</evidence>
<keyword evidence="10 13" id="KW-0408">Iron</keyword>
<evidence type="ECO:0000256" key="14">
    <source>
        <dbReference type="RuleBase" id="RU000461"/>
    </source>
</evidence>
<dbReference type="GO" id="GO:0005506">
    <property type="term" value="F:iron ion binding"/>
    <property type="evidence" value="ECO:0007669"/>
    <property type="project" value="InterPro"/>
</dbReference>
<evidence type="ECO:0008006" key="17">
    <source>
        <dbReference type="Google" id="ProtNLM"/>
    </source>
</evidence>
<dbReference type="HOGENOM" id="CLU_001570_5_11_1"/>
<dbReference type="GO" id="GO:0004497">
    <property type="term" value="F:monooxygenase activity"/>
    <property type="evidence" value="ECO:0007669"/>
    <property type="project" value="UniProtKB-KW"/>
</dbReference>
<evidence type="ECO:0000256" key="3">
    <source>
        <dbReference type="ARBA" id="ARBA00004721"/>
    </source>
</evidence>
<organism evidence="15 16">
    <name type="scientific">Pisolithus microcarpus 441</name>
    <dbReference type="NCBI Taxonomy" id="765257"/>
    <lineage>
        <taxon>Eukaryota</taxon>
        <taxon>Fungi</taxon>
        <taxon>Dikarya</taxon>
        <taxon>Basidiomycota</taxon>
        <taxon>Agaricomycotina</taxon>
        <taxon>Agaricomycetes</taxon>
        <taxon>Agaricomycetidae</taxon>
        <taxon>Boletales</taxon>
        <taxon>Sclerodermatineae</taxon>
        <taxon>Pisolithaceae</taxon>
        <taxon>Pisolithus</taxon>
    </lineage>
</organism>
<dbReference type="PANTHER" id="PTHR24305:SF166">
    <property type="entry name" value="CYTOCHROME P450 12A4, MITOCHONDRIAL-RELATED"/>
    <property type="match status" value="1"/>
</dbReference>
<comment type="subcellular location">
    <subcellularLocation>
        <location evidence="2">Membrane</location>
    </subcellularLocation>
</comment>
<dbReference type="GO" id="GO:0016020">
    <property type="term" value="C:membrane"/>
    <property type="evidence" value="ECO:0007669"/>
    <property type="project" value="UniProtKB-SubCell"/>
</dbReference>
<dbReference type="InterPro" id="IPR050121">
    <property type="entry name" value="Cytochrome_P450_monoxygenase"/>
</dbReference>
<dbReference type="Gene3D" id="1.10.630.10">
    <property type="entry name" value="Cytochrome P450"/>
    <property type="match status" value="1"/>
</dbReference>
<dbReference type="InterPro" id="IPR017972">
    <property type="entry name" value="Cyt_P450_CS"/>
</dbReference>
<dbReference type="Proteomes" id="UP000054018">
    <property type="component" value="Unassembled WGS sequence"/>
</dbReference>
<dbReference type="Pfam" id="PF00067">
    <property type="entry name" value="p450"/>
    <property type="match status" value="1"/>
</dbReference>
<feature type="binding site" description="axial binding residue" evidence="13">
    <location>
        <position position="486"/>
    </location>
    <ligand>
        <name>heme</name>
        <dbReference type="ChEBI" id="CHEBI:30413"/>
    </ligand>
    <ligandPart>
        <name>Fe</name>
        <dbReference type="ChEBI" id="CHEBI:18248"/>
    </ligandPart>
</feature>
<dbReference type="PRINTS" id="PR00463">
    <property type="entry name" value="EP450I"/>
</dbReference>
<proteinExistence type="inferred from homology"/>
<evidence type="ECO:0000256" key="9">
    <source>
        <dbReference type="ARBA" id="ARBA00023002"/>
    </source>
</evidence>
<evidence type="ECO:0000256" key="6">
    <source>
        <dbReference type="ARBA" id="ARBA00022692"/>
    </source>
</evidence>
<dbReference type="InterPro" id="IPR001128">
    <property type="entry name" value="Cyt_P450"/>
</dbReference>
<keyword evidence="6" id="KW-0812">Transmembrane</keyword>
<evidence type="ECO:0000256" key="8">
    <source>
        <dbReference type="ARBA" id="ARBA00022989"/>
    </source>
</evidence>
<evidence type="ECO:0000313" key="16">
    <source>
        <dbReference type="Proteomes" id="UP000054018"/>
    </source>
</evidence>
<dbReference type="STRING" id="765257.A0A0C9YTA8"/>
<evidence type="ECO:0000256" key="11">
    <source>
        <dbReference type="ARBA" id="ARBA00023033"/>
    </source>
</evidence>
<dbReference type="GO" id="GO:0020037">
    <property type="term" value="F:heme binding"/>
    <property type="evidence" value="ECO:0007669"/>
    <property type="project" value="InterPro"/>
</dbReference>
<evidence type="ECO:0000256" key="13">
    <source>
        <dbReference type="PIRSR" id="PIRSR602401-1"/>
    </source>
</evidence>
<evidence type="ECO:0000256" key="7">
    <source>
        <dbReference type="ARBA" id="ARBA00022723"/>
    </source>
</evidence>
<keyword evidence="9 14" id="KW-0560">Oxidoreductase</keyword>
<evidence type="ECO:0000256" key="1">
    <source>
        <dbReference type="ARBA" id="ARBA00001971"/>
    </source>
</evidence>
<name>A0A0C9YTA8_9AGAM</name>
<keyword evidence="12" id="KW-0472">Membrane</keyword>
<dbReference type="InterPro" id="IPR036396">
    <property type="entry name" value="Cyt_P450_sf"/>
</dbReference>
<dbReference type="PROSITE" id="PS00086">
    <property type="entry name" value="CYTOCHROME_P450"/>
    <property type="match status" value="1"/>
</dbReference>
<evidence type="ECO:0000313" key="15">
    <source>
        <dbReference type="EMBL" id="KIK17279.1"/>
    </source>
</evidence>
<dbReference type="SUPFAM" id="SSF48264">
    <property type="entry name" value="Cytochrome P450"/>
    <property type="match status" value="1"/>
</dbReference>
<dbReference type="EMBL" id="KN833833">
    <property type="protein sequence ID" value="KIK17279.1"/>
    <property type="molecule type" value="Genomic_DNA"/>
</dbReference>
<evidence type="ECO:0000256" key="2">
    <source>
        <dbReference type="ARBA" id="ARBA00004370"/>
    </source>
</evidence>
<gene>
    <name evidence="15" type="ORF">PISMIDRAFT_229761</name>
</gene>
<dbReference type="InterPro" id="IPR002401">
    <property type="entry name" value="Cyt_P450_E_grp-I"/>
</dbReference>
<keyword evidence="8" id="KW-1133">Transmembrane helix</keyword>
<sequence>MDTASTLVRIYDTFRALVRSASPIDVATGLAAIWALRAVIQAFRRRFRTTRLRGPKSTSLLFGVGKELFASPDTGTIFEEWSKKYGVAYEVPMIFGRRRIVLCDPKAAAYLLSRDTWSYVGTAGNKEHMARTIGKGLFWSEGESHRRQRRSIAPSFNSTTIRKLTPAIHKTVDKVKAAWETSIDSNGSGSVVLDVQKWMHYVSLDSFGIAGFSYDFGSLHGRPNSMISVLDAFGAPSTPNFWDGTVLLISLFYPIILNVPTSRVEMFTKLRARMSEICEVLIDNAAKEQDDASDERVSTIGLLLKAEDGDSGRRVTREEVKAQIRTLLFASYETTAIMMTWALIELARHPNVQTKLREELLSFGGEPSYDQLTTGFPYLDAVVQETLRTHSAVQDLIRQASEDDVIPLSQPVQTRSGEVVDSIAVKCGTEIGISVPGMNRSEAIWGPDAKMYRPERWLEPDGVTRKAQEVKGYRHLLTFGDGPRVCIGKLFAIAEIKTVLSVVIKNFVVEMRDGPDTKVEVDRGITLRPKVAGEEGIKVPMKIRQYKG</sequence>
<keyword evidence="7 13" id="KW-0479">Metal-binding</keyword>
<evidence type="ECO:0000256" key="10">
    <source>
        <dbReference type="ARBA" id="ARBA00023004"/>
    </source>
</evidence>
<comment type="cofactor">
    <cofactor evidence="1 13">
        <name>heme</name>
        <dbReference type="ChEBI" id="CHEBI:30413"/>
    </cofactor>
</comment>
<accession>A0A0C9YTA8</accession>
<protein>
    <recommendedName>
        <fullName evidence="17">Cytochrome P450</fullName>
    </recommendedName>
</protein>
<reference evidence="15 16" key="1">
    <citation type="submission" date="2014-04" db="EMBL/GenBank/DDBJ databases">
        <authorList>
            <consortium name="DOE Joint Genome Institute"/>
            <person name="Kuo A."/>
            <person name="Kohler A."/>
            <person name="Costa M.D."/>
            <person name="Nagy L.G."/>
            <person name="Floudas D."/>
            <person name="Copeland A."/>
            <person name="Barry K.W."/>
            <person name="Cichocki N."/>
            <person name="Veneault-Fourrey C."/>
            <person name="LaButti K."/>
            <person name="Lindquist E.A."/>
            <person name="Lipzen A."/>
            <person name="Lundell T."/>
            <person name="Morin E."/>
            <person name="Murat C."/>
            <person name="Sun H."/>
            <person name="Tunlid A."/>
            <person name="Henrissat B."/>
            <person name="Grigoriev I.V."/>
            <person name="Hibbett D.S."/>
            <person name="Martin F."/>
            <person name="Nordberg H.P."/>
            <person name="Cantor M.N."/>
            <person name="Hua S.X."/>
        </authorList>
    </citation>
    <scope>NUCLEOTIDE SEQUENCE [LARGE SCALE GENOMIC DNA]</scope>
    <source>
        <strain evidence="15 16">441</strain>
    </source>
</reference>
<evidence type="ECO:0000256" key="5">
    <source>
        <dbReference type="ARBA" id="ARBA00022617"/>
    </source>
</evidence>
<dbReference type="PANTHER" id="PTHR24305">
    <property type="entry name" value="CYTOCHROME P450"/>
    <property type="match status" value="1"/>
</dbReference>
<comment type="similarity">
    <text evidence="4 14">Belongs to the cytochrome P450 family.</text>
</comment>
<evidence type="ECO:0000256" key="12">
    <source>
        <dbReference type="ARBA" id="ARBA00023136"/>
    </source>
</evidence>